<organism evidence="1 2">
    <name type="scientific">Penicillium malachiteum</name>
    <dbReference type="NCBI Taxonomy" id="1324776"/>
    <lineage>
        <taxon>Eukaryota</taxon>
        <taxon>Fungi</taxon>
        <taxon>Dikarya</taxon>
        <taxon>Ascomycota</taxon>
        <taxon>Pezizomycotina</taxon>
        <taxon>Eurotiomycetes</taxon>
        <taxon>Eurotiomycetidae</taxon>
        <taxon>Eurotiales</taxon>
        <taxon>Aspergillaceae</taxon>
        <taxon>Penicillium</taxon>
    </lineage>
</organism>
<comment type="caution">
    <text evidence="1">The sequence shown here is derived from an EMBL/GenBank/DDBJ whole genome shotgun (WGS) entry which is preliminary data.</text>
</comment>
<reference evidence="1" key="2">
    <citation type="submission" date="2023-01" db="EMBL/GenBank/DDBJ databases">
        <authorList>
            <person name="Petersen C."/>
        </authorList>
    </citation>
    <scope>NUCLEOTIDE SEQUENCE</scope>
    <source>
        <strain evidence="1">IBT 17514</strain>
    </source>
</reference>
<dbReference type="Proteomes" id="UP001215712">
    <property type="component" value="Unassembled WGS sequence"/>
</dbReference>
<proteinExistence type="predicted"/>
<dbReference type="EMBL" id="JAQJAN010000017">
    <property type="protein sequence ID" value="KAJ5709936.1"/>
    <property type="molecule type" value="Genomic_DNA"/>
</dbReference>
<gene>
    <name evidence="1" type="ORF">N7493_009528</name>
</gene>
<dbReference type="InterPro" id="IPR025444">
    <property type="entry name" value="Monooxy_af470"/>
</dbReference>
<name>A0AAD6HEE0_9EURO</name>
<evidence type="ECO:0000313" key="2">
    <source>
        <dbReference type="Proteomes" id="UP001215712"/>
    </source>
</evidence>
<evidence type="ECO:0000313" key="1">
    <source>
        <dbReference type="EMBL" id="KAJ5709936.1"/>
    </source>
</evidence>
<accession>A0AAD6HEE0</accession>
<keyword evidence="2" id="KW-1185">Reference proteome</keyword>
<protein>
    <submittedName>
        <fullName evidence="1">Uncharacterized protein</fullName>
    </submittedName>
</protein>
<dbReference type="Pfam" id="PF13826">
    <property type="entry name" value="Monooxy_af470-like"/>
    <property type="match status" value="1"/>
</dbReference>
<sequence>MDGVLPGKTSAQFPDSTRPSEQPIVVIKLAMRSNHPLGVLHRHMRVVGKMFDRMMDELDNNSDHYEYLGANRYIANERATSNEIMILAYFRSYEGLHKFSHAPDGAHREAWNYWNKEIMGKGKTEEGRMFGINHEVFQAPAQRWESIYANYHPSGLGAATFKVAVDGKDKWANPLVDASRGLLRTSQGRMAVTAGDENEVYGEDPYVNGNDKI</sequence>
<reference evidence="1" key="1">
    <citation type="journal article" date="2023" name="IMA Fungus">
        <title>Comparative genomic study of the Penicillium genus elucidates a diverse pangenome and 15 lateral gene transfer events.</title>
        <authorList>
            <person name="Petersen C."/>
            <person name="Sorensen T."/>
            <person name="Nielsen M.R."/>
            <person name="Sondergaard T.E."/>
            <person name="Sorensen J.L."/>
            <person name="Fitzpatrick D.A."/>
            <person name="Frisvad J.C."/>
            <person name="Nielsen K.L."/>
        </authorList>
    </citation>
    <scope>NUCLEOTIDE SEQUENCE</scope>
    <source>
        <strain evidence="1">IBT 17514</strain>
    </source>
</reference>
<dbReference type="AlphaFoldDB" id="A0AAD6HEE0"/>